<proteinExistence type="predicted"/>
<protein>
    <submittedName>
        <fullName evidence="2">Uncharacterized protein</fullName>
    </submittedName>
</protein>
<organism evidence="2 3">
    <name type="scientific">Allomyces macrogynus (strain ATCC 38327)</name>
    <name type="common">Allomyces javanicus var. macrogynus</name>
    <dbReference type="NCBI Taxonomy" id="578462"/>
    <lineage>
        <taxon>Eukaryota</taxon>
        <taxon>Fungi</taxon>
        <taxon>Fungi incertae sedis</taxon>
        <taxon>Blastocladiomycota</taxon>
        <taxon>Blastocladiomycetes</taxon>
        <taxon>Blastocladiales</taxon>
        <taxon>Blastocladiaceae</taxon>
        <taxon>Allomyces</taxon>
    </lineage>
</organism>
<dbReference type="EMBL" id="GG745336">
    <property type="protein sequence ID" value="KNE60352.1"/>
    <property type="molecule type" value="Genomic_DNA"/>
</dbReference>
<feature type="region of interest" description="Disordered" evidence="1">
    <location>
        <begin position="239"/>
        <end position="269"/>
    </location>
</feature>
<keyword evidence="3" id="KW-1185">Reference proteome</keyword>
<evidence type="ECO:0000256" key="1">
    <source>
        <dbReference type="SAM" id="MobiDB-lite"/>
    </source>
</evidence>
<name>A0A0L0SD34_ALLM3</name>
<dbReference type="OrthoDB" id="10279276at2759"/>
<dbReference type="AlphaFoldDB" id="A0A0L0SD34"/>
<accession>A0A0L0SD34</accession>
<evidence type="ECO:0000313" key="2">
    <source>
        <dbReference type="EMBL" id="KNE60352.1"/>
    </source>
</evidence>
<reference evidence="3" key="2">
    <citation type="submission" date="2009-11" db="EMBL/GenBank/DDBJ databases">
        <title>The Genome Sequence of Allomyces macrogynus strain ATCC 38327.</title>
        <authorList>
            <consortium name="The Broad Institute Genome Sequencing Platform"/>
            <person name="Russ C."/>
            <person name="Cuomo C."/>
            <person name="Shea T."/>
            <person name="Young S.K."/>
            <person name="Zeng Q."/>
            <person name="Koehrsen M."/>
            <person name="Haas B."/>
            <person name="Borodovsky M."/>
            <person name="Guigo R."/>
            <person name="Alvarado L."/>
            <person name="Berlin A."/>
            <person name="Borenstein D."/>
            <person name="Chen Z."/>
            <person name="Engels R."/>
            <person name="Freedman E."/>
            <person name="Gellesch M."/>
            <person name="Goldberg J."/>
            <person name="Griggs A."/>
            <person name="Gujja S."/>
            <person name="Heiman D."/>
            <person name="Hepburn T."/>
            <person name="Howarth C."/>
            <person name="Jen D."/>
            <person name="Larson L."/>
            <person name="Lewis B."/>
            <person name="Mehta T."/>
            <person name="Park D."/>
            <person name="Pearson M."/>
            <person name="Roberts A."/>
            <person name="Saif S."/>
            <person name="Shenoy N."/>
            <person name="Sisk P."/>
            <person name="Stolte C."/>
            <person name="Sykes S."/>
            <person name="Walk T."/>
            <person name="White J."/>
            <person name="Yandava C."/>
            <person name="Burger G."/>
            <person name="Gray M.W."/>
            <person name="Holland P.W.H."/>
            <person name="King N."/>
            <person name="Lang F.B.F."/>
            <person name="Roger A.J."/>
            <person name="Ruiz-Trillo I."/>
            <person name="Lander E."/>
            <person name="Nusbaum C."/>
        </authorList>
    </citation>
    <scope>NUCLEOTIDE SEQUENCE [LARGE SCALE GENOMIC DNA]</scope>
    <source>
        <strain evidence="3">ATCC 38327</strain>
    </source>
</reference>
<evidence type="ECO:0000313" key="3">
    <source>
        <dbReference type="Proteomes" id="UP000054350"/>
    </source>
</evidence>
<gene>
    <name evidence="2" type="ORF">AMAG_05749</name>
</gene>
<reference evidence="2 3" key="1">
    <citation type="submission" date="2009-11" db="EMBL/GenBank/DDBJ databases">
        <title>Annotation of Allomyces macrogynus ATCC 38327.</title>
        <authorList>
            <consortium name="The Broad Institute Genome Sequencing Platform"/>
            <person name="Russ C."/>
            <person name="Cuomo C."/>
            <person name="Burger G."/>
            <person name="Gray M.W."/>
            <person name="Holland P.W.H."/>
            <person name="King N."/>
            <person name="Lang F.B.F."/>
            <person name="Roger A.J."/>
            <person name="Ruiz-Trillo I."/>
            <person name="Young S.K."/>
            <person name="Zeng Q."/>
            <person name="Gargeya S."/>
            <person name="Fitzgerald M."/>
            <person name="Haas B."/>
            <person name="Abouelleil A."/>
            <person name="Alvarado L."/>
            <person name="Arachchi H.M."/>
            <person name="Berlin A."/>
            <person name="Chapman S.B."/>
            <person name="Gearin G."/>
            <person name="Goldberg J."/>
            <person name="Griggs A."/>
            <person name="Gujja S."/>
            <person name="Hansen M."/>
            <person name="Heiman D."/>
            <person name="Howarth C."/>
            <person name="Larimer J."/>
            <person name="Lui A."/>
            <person name="MacDonald P.J.P."/>
            <person name="McCowen C."/>
            <person name="Montmayeur A."/>
            <person name="Murphy C."/>
            <person name="Neiman D."/>
            <person name="Pearson M."/>
            <person name="Priest M."/>
            <person name="Roberts A."/>
            <person name="Saif S."/>
            <person name="Shea T."/>
            <person name="Sisk P."/>
            <person name="Stolte C."/>
            <person name="Sykes S."/>
            <person name="Wortman J."/>
            <person name="Nusbaum C."/>
            <person name="Birren B."/>
        </authorList>
    </citation>
    <scope>NUCLEOTIDE SEQUENCE [LARGE SCALE GENOMIC DNA]</scope>
    <source>
        <strain evidence="2 3">ATCC 38327</strain>
    </source>
</reference>
<feature type="compositionally biased region" description="Polar residues" evidence="1">
    <location>
        <begin position="242"/>
        <end position="253"/>
    </location>
</feature>
<dbReference type="Proteomes" id="UP000054350">
    <property type="component" value="Unassembled WGS sequence"/>
</dbReference>
<dbReference type="VEuPathDB" id="FungiDB:AMAG_05749"/>
<sequence length="269" mass="28972">MPAHFSVLAYVDGVEHDAHDQTHAIFTATATVLGETGFALTADSDLVAVPFRARAFASTRVGPQGGQFLLGRGLIKAVAHSHAGTASNGSQIPPSTQLMLDFNSARVVNASLVRPDAESATYFVPPIEVYQAEGVIVEEHEHPASTNIGYSTFIVRIQNAWNDHDSFLLAFAINSKRTRRARDNVLFIKNGVHVSVSGPVTAAFHKLIRTGHRQLPDLVIEAEEVEIVRDSVIGIKREPPADQTSVLSQQGGPETQPMAKYARIGGAHP</sequence>